<comment type="caution">
    <text evidence="2">The sequence shown here is derived from an EMBL/GenBank/DDBJ whole genome shotgun (WGS) entry which is preliminary data.</text>
</comment>
<keyword evidence="1" id="KW-0472">Membrane</keyword>
<accession>A0A437SSB1</accession>
<reference evidence="2 3" key="1">
    <citation type="submission" date="2018-12" db="EMBL/GenBank/DDBJ databases">
        <authorList>
            <person name="Meng J."/>
        </authorList>
    </citation>
    <scope>NUCLEOTIDE SEQUENCE [LARGE SCALE GENOMIC DNA]</scope>
    <source>
        <strain evidence="2 3">HT111-2</strain>
    </source>
</reference>
<keyword evidence="3" id="KW-1185">Reference proteome</keyword>
<gene>
    <name evidence="2" type="ORF">EJK17_11065</name>
</gene>
<dbReference type="EMBL" id="RXIA01000061">
    <property type="protein sequence ID" value="RVU69810.1"/>
    <property type="molecule type" value="Genomic_DNA"/>
</dbReference>
<dbReference type="RefSeq" id="WP_127796431.1">
    <property type="nucleotide sequence ID" value="NZ_ML136928.1"/>
</dbReference>
<dbReference type="AlphaFoldDB" id="A0A437SSB1"/>
<evidence type="ECO:0000313" key="3">
    <source>
        <dbReference type="Proteomes" id="UP000288291"/>
    </source>
</evidence>
<sequence>MHKYETLPAERKLLRKYIKIQKADTLNEINLDKIPHSEVNSYEFKLLLEAGLVEFLPSRYSQPSEFKVTDEGLNFFKWKWERFWNTLFKSILLPIFVSIATTLITTKLIPLIFH</sequence>
<keyword evidence="1" id="KW-0812">Transmembrane</keyword>
<dbReference type="Proteomes" id="UP000288291">
    <property type="component" value="Unassembled WGS sequence"/>
</dbReference>
<keyword evidence="1" id="KW-1133">Transmembrane helix</keyword>
<feature type="transmembrane region" description="Helical" evidence="1">
    <location>
        <begin position="91"/>
        <end position="113"/>
    </location>
</feature>
<protein>
    <submittedName>
        <fullName evidence="2">Uncharacterized protein</fullName>
    </submittedName>
</protein>
<evidence type="ECO:0000256" key="1">
    <source>
        <dbReference type="SAM" id="Phobius"/>
    </source>
</evidence>
<organism evidence="2 3">
    <name type="scientific">Lactobacillus xujianguonis</name>
    <dbReference type="NCBI Taxonomy" id="2495899"/>
    <lineage>
        <taxon>Bacteria</taxon>
        <taxon>Bacillati</taxon>
        <taxon>Bacillota</taxon>
        <taxon>Bacilli</taxon>
        <taxon>Lactobacillales</taxon>
        <taxon>Lactobacillaceae</taxon>
        <taxon>Lactobacillus</taxon>
    </lineage>
</organism>
<evidence type="ECO:0000313" key="2">
    <source>
        <dbReference type="EMBL" id="RVU69810.1"/>
    </source>
</evidence>
<proteinExistence type="predicted"/>
<name>A0A437SSB1_9LACO</name>